<protein>
    <submittedName>
        <fullName evidence="14">Glucooligosaccharide oxidase</fullName>
    </submittedName>
</protein>
<organism evidence="14 15">
    <name type="scientific">Mycena indigotica</name>
    <dbReference type="NCBI Taxonomy" id="2126181"/>
    <lineage>
        <taxon>Eukaryota</taxon>
        <taxon>Fungi</taxon>
        <taxon>Dikarya</taxon>
        <taxon>Basidiomycota</taxon>
        <taxon>Agaricomycotina</taxon>
        <taxon>Agaricomycetes</taxon>
        <taxon>Agaricomycetidae</taxon>
        <taxon>Agaricales</taxon>
        <taxon>Marasmiineae</taxon>
        <taxon>Mycenaceae</taxon>
        <taxon>Mycena</taxon>
    </lineage>
</organism>
<feature type="transmembrane region" description="Helical" evidence="12">
    <location>
        <begin position="30"/>
        <end position="50"/>
    </location>
</feature>
<name>A0A8H6SE64_9AGAR</name>
<proteinExistence type="inferred from homology"/>
<dbReference type="RefSeq" id="XP_037217479.1">
    <property type="nucleotide sequence ID" value="XM_037366067.1"/>
</dbReference>
<dbReference type="GeneID" id="59348583"/>
<comment type="subcellular location">
    <subcellularLocation>
        <location evidence="2">Membrane</location>
        <topology evidence="2">Multi-pass membrane protein</topology>
    </subcellularLocation>
</comment>
<dbReference type="InterPro" id="IPR013657">
    <property type="entry name" value="SCL35B1-4/HUT1"/>
</dbReference>
<dbReference type="Proteomes" id="UP000636479">
    <property type="component" value="Unassembled WGS sequence"/>
</dbReference>
<dbReference type="InterPro" id="IPR006094">
    <property type="entry name" value="Oxid_FAD_bind_N"/>
</dbReference>
<dbReference type="EMBL" id="JACAZF010000008">
    <property type="protein sequence ID" value="KAF7297120.1"/>
    <property type="molecule type" value="Genomic_DNA"/>
</dbReference>
<dbReference type="GO" id="GO:0071949">
    <property type="term" value="F:FAD binding"/>
    <property type="evidence" value="ECO:0007669"/>
    <property type="project" value="InterPro"/>
</dbReference>
<evidence type="ECO:0000313" key="15">
    <source>
        <dbReference type="Proteomes" id="UP000636479"/>
    </source>
</evidence>
<reference evidence="14" key="1">
    <citation type="submission" date="2020-05" db="EMBL/GenBank/DDBJ databases">
        <title>Mycena genomes resolve the evolution of fungal bioluminescence.</title>
        <authorList>
            <person name="Tsai I.J."/>
        </authorList>
    </citation>
    <scope>NUCLEOTIDE SEQUENCE</scope>
    <source>
        <strain evidence="14">171206Taipei</strain>
    </source>
</reference>
<evidence type="ECO:0000256" key="9">
    <source>
        <dbReference type="ARBA" id="ARBA00022989"/>
    </source>
</evidence>
<evidence type="ECO:0000313" key="14">
    <source>
        <dbReference type="EMBL" id="KAF7297120.1"/>
    </source>
</evidence>
<dbReference type="InterPro" id="IPR016166">
    <property type="entry name" value="FAD-bd_PCMH"/>
</dbReference>
<comment type="caution">
    <text evidence="14">The sequence shown here is derived from an EMBL/GenBank/DDBJ whole genome shotgun (WGS) entry which is preliminary data.</text>
</comment>
<dbReference type="GO" id="GO:0055085">
    <property type="term" value="P:transmembrane transport"/>
    <property type="evidence" value="ECO:0007669"/>
    <property type="project" value="InterPro"/>
</dbReference>
<evidence type="ECO:0000256" key="11">
    <source>
        <dbReference type="ARBA" id="ARBA00023136"/>
    </source>
</evidence>
<dbReference type="Pfam" id="PF01565">
    <property type="entry name" value="FAD_binding_4"/>
    <property type="match status" value="1"/>
</dbReference>
<sequence length="918" mass="100164">MSARERRNGHAKLASDSVDTGVQLSEAAPALLDLSTILSMVLGGCCVNVWAYEQLLNMNARIGSALTFSQVVFITLQTLPRFLVFHPTYRWFPSGLKPRQVPIYRWAVQVVLLTTSVLLNNWAFAYKVPLTILIVFRSAGLPVSMLFGFIAGKRYSPTQVLSVLLVTTGVILVTLARPSAKSASSITEDLQQYTVGISMLTASIVLTGVVGLLQEWTYTTYGPCWQEGVFYTHFLSLPVFVFLVGDVEQGLRSLSDDTGRDTSALGSWLILGLNLFSQLICVSGVNRLSSEVSSVSTNIVLTTRKAISLLFSVWWFGNEWNEKLAAGASMVFFGSLLFTAGGSKRKKRLDSFTWIAWKTSDFDNSQHPRLAASCSAPSPHHELKDETRELLFHSAMTSQKNRWPWQVLINDEIFCCFFFFSRMCWRTLLGALILCVSTTLADSSSLQSQLSLPGVTSFFPGDPGYANASRPFNLRFTLEPIAVVYPASVKEVSEIVKIGKEHNLRVSARSGGHSYIANGLGGRNGALVIDMSNFKKISVNSAAKTAVIETGNRLGDIALALNNHGLAMPHGTCPYVGIGGHSSYGGFGFSSNMWGLTLDNILSINLVLANGTITQASPRLNADLFWAMRGAGPSFAIATSIEFKLFTPPAAVTIFNYNWQLTATQAANALGAFQTFIAKHDPPAEFGSEIVLTRGHVEGNVTFALAGAWHAAPELLNATVQPFLDRMPPLNDVSFSQGNWLAALENLGGGNLNTSVAPDGTDTFFAKSLMTPEASPMNAAALEAFMETVATEGFTTNVSWFFQIELFGGANSAINAVPLDATAFAHRSSLFTIQFYASSIGNVLLFPDFGFTFLDHVVNNITTHSPPNWDFGAYTNYMEDQLPDFKRQYYGSHYPRLFALKKKLDPTGVFDFPVGVDD</sequence>
<dbReference type="InterPro" id="IPR012951">
    <property type="entry name" value="BBE"/>
</dbReference>
<dbReference type="OrthoDB" id="407275at2759"/>
<dbReference type="Gene3D" id="3.30.465.10">
    <property type="match status" value="1"/>
</dbReference>
<evidence type="ECO:0000256" key="7">
    <source>
        <dbReference type="ARBA" id="ARBA00022692"/>
    </source>
</evidence>
<dbReference type="GO" id="GO:0016020">
    <property type="term" value="C:membrane"/>
    <property type="evidence" value="ECO:0007669"/>
    <property type="project" value="UniProtKB-SubCell"/>
</dbReference>
<keyword evidence="4" id="KW-0813">Transport</keyword>
<dbReference type="InterPro" id="IPR016169">
    <property type="entry name" value="FAD-bd_PCMH_sub2"/>
</dbReference>
<feature type="transmembrane region" description="Helical" evidence="12">
    <location>
        <begin position="130"/>
        <end position="151"/>
    </location>
</feature>
<evidence type="ECO:0000256" key="3">
    <source>
        <dbReference type="ARBA" id="ARBA00005466"/>
    </source>
</evidence>
<evidence type="ECO:0000256" key="2">
    <source>
        <dbReference type="ARBA" id="ARBA00004141"/>
    </source>
</evidence>
<dbReference type="AlphaFoldDB" id="A0A8H6SE64"/>
<gene>
    <name evidence="14" type="ORF">MIND_00944900</name>
</gene>
<feature type="transmembrane region" description="Helical" evidence="12">
    <location>
        <begin position="103"/>
        <end position="124"/>
    </location>
</feature>
<dbReference type="PROSITE" id="PS00862">
    <property type="entry name" value="OX2_COVAL_FAD"/>
    <property type="match status" value="1"/>
</dbReference>
<dbReference type="PROSITE" id="PS51387">
    <property type="entry name" value="FAD_PCMH"/>
    <property type="match status" value="1"/>
</dbReference>
<keyword evidence="10" id="KW-0560">Oxidoreductase</keyword>
<dbReference type="SUPFAM" id="SSF56176">
    <property type="entry name" value="FAD-binding/transporter-associated domain-like"/>
    <property type="match status" value="1"/>
</dbReference>
<dbReference type="Gene3D" id="3.40.462.20">
    <property type="match status" value="1"/>
</dbReference>
<keyword evidence="8" id="KW-0274">FAD</keyword>
<comment type="cofactor">
    <cofactor evidence="1">
        <name>FAD</name>
        <dbReference type="ChEBI" id="CHEBI:57692"/>
    </cofactor>
</comment>
<feature type="transmembrane region" description="Helical" evidence="12">
    <location>
        <begin position="323"/>
        <end position="341"/>
    </location>
</feature>
<keyword evidence="9 12" id="KW-1133">Transmembrane helix</keyword>
<keyword evidence="15" id="KW-1185">Reference proteome</keyword>
<keyword evidence="11 12" id="KW-0472">Membrane</keyword>
<dbReference type="InterPro" id="IPR050416">
    <property type="entry name" value="FAD-linked_Oxidoreductase"/>
</dbReference>
<keyword evidence="7 12" id="KW-0812">Transmembrane</keyword>
<dbReference type="GO" id="GO:0016491">
    <property type="term" value="F:oxidoreductase activity"/>
    <property type="evidence" value="ECO:0007669"/>
    <property type="project" value="UniProtKB-KW"/>
</dbReference>
<dbReference type="InterPro" id="IPR036318">
    <property type="entry name" value="FAD-bd_PCMH-like_sf"/>
</dbReference>
<dbReference type="PANTHER" id="PTHR42973">
    <property type="entry name" value="BINDING OXIDOREDUCTASE, PUTATIVE (AFU_ORTHOLOGUE AFUA_1G17690)-RELATED"/>
    <property type="match status" value="1"/>
</dbReference>
<keyword evidence="6" id="KW-0285">Flavoprotein</keyword>
<evidence type="ECO:0000256" key="6">
    <source>
        <dbReference type="ARBA" id="ARBA00022630"/>
    </source>
</evidence>
<feature type="transmembrane region" description="Helical" evidence="12">
    <location>
        <begin position="158"/>
        <end position="176"/>
    </location>
</feature>
<comment type="similarity">
    <text evidence="3">Belongs to the oxygen-dependent FAD-linked oxidoreductase family.</text>
</comment>
<evidence type="ECO:0000256" key="4">
    <source>
        <dbReference type="ARBA" id="ARBA00022448"/>
    </source>
</evidence>
<evidence type="ECO:0000256" key="5">
    <source>
        <dbReference type="ARBA" id="ARBA00022597"/>
    </source>
</evidence>
<keyword evidence="5" id="KW-0762">Sugar transport</keyword>
<dbReference type="PANTHER" id="PTHR42973:SF39">
    <property type="entry name" value="FAD-BINDING PCMH-TYPE DOMAIN-CONTAINING PROTEIN"/>
    <property type="match status" value="1"/>
</dbReference>
<feature type="transmembrane region" description="Helical" evidence="12">
    <location>
        <begin position="62"/>
        <end position="83"/>
    </location>
</feature>
<evidence type="ECO:0000259" key="13">
    <source>
        <dbReference type="PROSITE" id="PS51387"/>
    </source>
</evidence>
<accession>A0A8H6SE64</accession>
<evidence type="ECO:0000256" key="10">
    <source>
        <dbReference type="ARBA" id="ARBA00023002"/>
    </source>
</evidence>
<feature type="domain" description="FAD-binding PCMH-type" evidence="13">
    <location>
        <begin position="476"/>
        <end position="648"/>
    </location>
</feature>
<evidence type="ECO:0000256" key="1">
    <source>
        <dbReference type="ARBA" id="ARBA00001974"/>
    </source>
</evidence>
<feature type="transmembrane region" description="Helical" evidence="12">
    <location>
        <begin position="196"/>
        <end position="216"/>
    </location>
</feature>
<dbReference type="InterPro" id="IPR006093">
    <property type="entry name" value="Oxy_OxRdtase_FAD_BS"/>
</dbReference>
<dbReference type="Pfam" id="PF08449">
    <property type="entry name" value="UAA"/>
    <property type="match status" value="1"/>
</dbReference>
<evidence type="ECO:0000256" key="8">
    <source>
        <dbReference type="ARBA" id="ARBA00022827"/>
    </source>
</evidence>
<dbReference type="Pfam" id="PF08031">
    <property type="entry name" value="BBE"/>
    <property type="match status" value="1"/>
</dbReference>
<evidence type="ECO:0000256" key="12">
    <source>
        <dbReference type="SAM" id="Phobius"/>
    </source>
</evidence>